<reference evidence="1" key="1">
    <citation type="submission" date="2022-07" db="EMBL/GenBank/DDBJ databases">
        <title>Pseudosulfitobacter sp. strain AP-MA-4, whole genome sequence.</title>
        <authorList>
            <person name="Jiang Y."/>
        </authorList>
    </citation>
    <scope>NUCLEOTIDE SEQUENCE</scope>
    <source>
        <strain evidence="1">AP-MA-4</strain>
    </source>
</reference>
<evidence type="ECO:0008006" key="3">
    <source>
        <dbReference type="Google" id="ProtNLM"/>
    </source>
</evidence>
<name>A0ABT1Z384_9RHOB</name>
<organism evidence="1 2">
    <name type="scientific">Pseudosulfitobacter koreensis</name>
    <dbReference type="NCBI Taxonomy" id="2968472"/>
    <lineage>
        <taxon>Bacteria</taxon>
        <taxon>Pseudomonadati</taxon>
        <taxon>Pseudomonadota</taxon>
        <taxon>Alphaproteobacteria</taxon>
        <taxon>Rhodobacterales</taxon>
        <taxon>Roseobacteraceae</taxon>
        <taxon>Pseudosulfitobacter</taxon>
    </lineage>
</organism>
<gene>
    <name evidence="1" type="ORF">NTA49_13775</name>
</gene>
<evidence type="ECO:0000313" key="1">
    <source>
        <dbReference type="EMBL" id="MCR8827607.1"/>
    </source>
</evidence>
<dbReference type="Proteomes" id="UP001165396">
    <property type="component" value="Unassembled WGS sequence"/>
</dbReference>
<evidence type="ECO:0000313" key="2">
    <source>
        <dbReference type="Proteomes" id="UP001165396"/>
    </source>
</evidence>
<sequence length="80" mass="8965">MAPVTAALGGFVFARRLFGLIFYINDLRCFIKADCDPVVVQKGMECAVGRRAKYVEAPGEWMPCRLWISLQACAYHPPNN</sequence>
<accession>A0ABT1Z384</accession>
<protein>
    <recommendedName>
        <fullName evidence="3">Secreted protein</fullName>
    </recommendedName>
</protein>
<keyword evidence="2" id="KW-1185">Reference proteome</keyword>
<comment type="caution">
    <text evidence="1">The sequence shown here is derived from an EMBL/GenBank/DDBJ whole genome shotgun (WGS) entry which is preliminary data.</text>
</comment>
<dbReference type="RefSeq" id="WP_258295376.1">
    <property type="nucleotide sequence ID" value="NZ_JANKJG010000010.1"/>
</dbReference>
<proteinExistence type="predicted"/>
<dbReference type="EMBL" id="JANKJG010000010">
    <property type="protein sequence ID" value="MCR8827607.1"/>
    <property type="molecule type" value="Genomic_DNA"/>
</dbReference>